<organism evidence="2 3">
    <name type="scientific">Stephania cephalantha</name>
    <dbReference type="NCBI Taxonomy" id="152367"/>
    <lineage>
        <taxon>Eukaryota</taxon>
        <taxon>Viridiplantae</taxon>
        <taxon>Streptophyta</taxon>
        <taxon>Embryophyta</taxon>
        <taxon>Tracheophyta</taxon>
        <taxon>Spermatophyta</taxon>
        <taxon>Magnoliopsida</taxon>
        <taxon>Ranunculales</taxon>
        <taxon>Menispermaceae</taxon>
        <taxon>Menispermoideae</taxon>
        <taxon>Cissampelideae</taxon>
        <taxon>Stephania</taxon>
    </lineage>
</organism>
<evidence type="ECO:0000256" key="1">
    <source>
        <dbReference type="SAM" id="MobiDB-lite"/>
    </source>
</evidence>
<reference evidence="2 3" key="1">
    <citation type="submission" date="2024-01" db="EMBL/GenBank/DDBJ databases">
        <title>Genome assemblies of Stephania.</title>
        <authorList>
            <person name="Yang L."/>
        </authorList>
    </citation>
    <scope>NUCLEOTIDE SEQUENCE [LARGE SCALE GENOMIC DNA]</scope>
    <source>
        <strain evidence="2">JXDWG</strain>
        <tissue evidence="2">Leaf</tissue>
    </source>
</reference>
<dbReference type="AlphaFoldDB" id="A0AAP0JET5"/>
<protein>
    <submittedName>
        <fullName evidence="2">Uncharacterized protein</fullName>
    </submittedName>
</protein>
<gene>
    <name evidence="2" type="ORF">Scep_012277</name>
</gene>
<proteinExistence type="predicted"/>
<feature type="region of interest" description="Disordered" evidence="1">
    <location>
        <begin position="33"/>
        <end position="59"/>
    </location>
</feature>
<sequence length="59" mass="6275">MARDIVTVVDAFDMADRVITFFSRADNTYETIGTATQSEGGTTSTETAVNIAGRASNQV</sequence>
<evidence type="ECO:0000313" key="2">
    <source>
        <dbReference type="EMBL" id="KAK9132749.1"/>
    </source>
</evidence>
<keyword evidence="3" id="KW-1185">Reference proteome</keyword>
<evidence type="ECO:0000313" key="3">
    <source>
        <dbReference type="Proteomes" id="UP001419268"/>
    </source>
</evidence>
<comment type="caution">
    <text evidence="2">The sequence shown here is derived from an EMBL/GenBank/DDBJ whole genome shotgun (WGS) entry which is preliminary data.</text>
</comment>
<name>A0AAP0JET5_9MAGN</name>
<feature type="compositionally biased region" description="Low complexity" evidence="1">
    <location>
        <begin position="34"/>
        <end position="48"/>
    </location>
</feature>
<accession>A0AAP0JET5</accession>
<dbReference type="EMBL" id="JBBNAG010000005">
    <property type="protein sequence ID" value="KAK9132749.1"/>
    <property type="molecule type" value="Genomic_DNA"/>
</dbReference>
<dbReference type="Proteomes" id="UP001419268">
    <property type="component" value="Unassembled WGS sequence"/>
</dbReference>